<protein>
    <submittedName>
        <fullName evidence="1">Uncharacterized protein</fullName>
    </submittedName>
</protein>
<feature type="non-terminal residue" evidence="1">
    <location>
        <position position="1"/>
    </location>
</feature>
<sequence>VDGVLASLAALDGTGGTTSYDNMTIDLSGGTNAAPDSAGLASIAILTGRGNTVNHN</sequence>
<name>A0A6J5L2P4_9CAUD</name>
<accession>A0A6J5L2P4</accession>
<evidence type="ECO:0000313" key="1">
    <source>
        <dbReference type="EMBL" id="CAB4127862.1"/>
    </source>
</evidence>
<organism evidence="1">
    <name type="scientific">uncultured Caudovirales phage</name>
    <dbReference type="NCBI Taxonomy" id="2100421"/>
    <lineage>
        <taxon>Viruses</taxon>
        <taxon>Duplodnaviria</taxon>
        <taxon>Heunggongvirae</taxon>
        <taxon>Uroviricota</taxon>
        <taxon>Caudoviricetes</taxon>
        <taxon>Peduoviridae</taxon>
        <taxon>Maltschvirus</taxon>
        <taxon>Maltschvirus maltsch</taxon>
    </lineage>
</organism>
<gene>
    <name evidence="1" type="ORF">UFOVP98_66</name>
</gene>
<reference evidence="1" key="1">
    <citation type="submission" date="2020-04" db="EMBL/GenBank/DDBJ databases">
        <authorList>
            <person name="Chiriac C."/>
            <person name="Salcher M."/>
            <person name="Ghai R."/>
            <person name="Kavagutti S V."/>
        </authorList>
    </citation>
    <scope>NUCLEOTIDE SEQUENCE</scope>
</reference>
<proteinExistence type="predicted"/>
<dbReference type="EMBL" id="LR796217">
    <property type="protein sequence ID" value="CAB4127862.1"/>
    <property type="molecule type" value="Genomic_DNA"/>
</dbReference>